<evidence type="ECO:0000256" key="3">
    <source>
        <dbReference type="ARBA" id="ARBA00023163"/>
    </source>
</evidence>
<dbReference type="OrthoDB" id="9813413at2"/>
<sequence>MKYSKENFKRDGFEGQRAIVVPKSILQKFCISNKLINKCYITDIGYYPKARLHFRERPHGAEQNILIYCVDGKGTIKVKNITYNMGSGDFVFIPKGQSHSYKTDPDNPWTIYWCHFKGEQADEIIEISFQKKGSPKGYVTFLDTRINLFDSIYQTLESGYGFDNLSYVNLRFPQFLSSFLFSDKFEESPKNSSEDIIELSFRYMQDNLDKPLTLAMIAQSVNTSASHFLSVFKKRTGFPPIEYFNHLKIQKACQFLQFTPLRIKEIAFKIGLDDQYYFSRLFTKVMGMSPTEYREQRSAAK</sequence>
<evidence type="ECO:0000313" key="5">
    <source>
        <dbReference type="EMBL" id="SER85184.1"/>
    </source>
</evidence>
<evidence type="ECO:0000259" key="4">
    <source>
        <dbReference type="PROSITE" id="PS01124"/>
    </source>
</evidence>
<dbReference type="InterPro" id="IPR037923">
    <property type="entry name" value="HTH-like"/>
</dbReference>
<organism evidence="5 6">
    <name type="scientific">Pedobacter rhizosphaerae</name>
    <dbReference type="NCBI Taxonomy" id="390241"/>
    <lineage>
        <taxon>Bacteria</taxon>
        <taxon>Pseudomonadati</taxon>
        <taxon>Bacteroidota</taxon>
        <taxon>Sphingobacteriia</taxon>
        <taxon>Sphingobacteriales</taxon>
        <taxon>Sphingobacteriaceae</taxon>
        <taxon>Pedobacter</taxon>
    </lineage>
</organism>
<keyword evidence="3" id="KW-0804">Transcription</keyword>
<dbReference type="PROSITE" id="PS01124">
    <property type="entry name" value="HTH_ARAC_FAMILY_2"/>
    <property type="match status" value="1"/>
</dbReference>
<dbReference type="STRING" id="390241.SAMN04488023_11858"/>
<dbReference type="GO" id="GO:0003700">
    <property type="term" value="F:DNA-binding transcription factor activity"/>
    <property type="evidence" value="ECO:0007669"/>
    <property type="project" value="InterPro"/>
</dbReference>
<dbReference type="Proteomes" id="UP000199572">
    <property type="component" value="Unassembled WGS sequence"/>
</dbReference>
<dbReference type="PRINTS" id="PR00032">
    <property type="entry name" value="HTHARAC"/>
</dbReference>
<evidence type="ECO:0000256" key="2">
    <source>
        <dbReference type="ARBA" id="ARBA00023125"/>
    </source>
</evidence>
<dbReference type="InterPro" id="IPR018062">
    <property type="entry name" value="HTH_AraC-typ_CS"/>
</dbReference>
<evidence type="ECO:0000313" key="6">
    <source>
        <dbReference type="Proteomes" id="UP000199572"/>
    </source>
</evidence>
<dbReference type="SUPFAM" id="SSF51215">
    <property type="entry name" value="Regulatory protein AraC"/>
    <property type="match status" value="1"/>
</dbReference>
<keyword evidence="1" id="KW-0805">Transcription regulation</keyword>
<dbReference type="InterPro" id="IPR009057">
    <property type="entry name" value="Homeodomain-like_sf"/>
</dbReference>
<dbReference type="InterPro" id="IPR018060">
    <property type="entry name" value="HTH_AraC"/>
</dbReference>
<dbReference type="PANTHER" id="PTHR43280:SF30">
    <property type="entry name" value="MMSAB OPERON REGULATORY PROTEIN"/>
    <property type="match status" value="1"/>
</dbReference>
<dbReference type="RefSeq" id="WP_090885683.1">
    <property type="nucleotide sequence ID" value="NZ_FOGG01000018.1"/>
</dbReference>
<keyword evidence="6" id="KW-1185">Reference proteome</keyword>
<dbReference type="InterPro" id="IPR003313">
    <property type="entry name" value="AraC-bd"/>
</dbReference>
<dbReference type="PROSITE" id="PS00041">
    <property type="entry name" value="HTH_ARAC_FAMILY_1"/>
    <property type="match status" value="1"/>
</dbReference>
<name>A0A1H9SJR6_9SPHI</name>
<dbReference type="SUPFAM" id="SSF46689">
    <property type="entry name" value="Homeodomain-like"/>
    <property type="match status" value="2"/>
</dbReference>
<dbReference type="InterPro" id="IPR020449">
    <property type="entry name" value="Tscrpt_reg_AraC-type_HTH"/>
</dbReference>
<dbReference type="GO" id="GO:0043565">
    <property type="term" value="F:sequence-specific DNA binding"/>
    <property type="evidence" value="ECO:0007669"/>
    <property type="project" value="InterPro"/>
</dbReference>
<proteinExistence type="predicted"/>
<dbReference type="AlphaFoldDB" id="A0A1H9SJR6"/>
<gene>
    <name evidence="5" type="ORF">SAMN04488023_11858</name>
</gene>
<dbReference type="Pfam" id="PF12833">
    <property type="entry name" value="HTH_18"/>
    <property type="match status" value="1"/>
</dbReference>
<dbReference type="EMBL" id="FOGG01000018">
    <property type="protein sequence ID" value="SER85184.1"/>
    <property type="molecule type" value="Genomic_DNA"/>
</dbReference>
<keyword evidence="2 5" id="KW-0238">DNA-binding</keyword>
<dbReference type="Gene3D" id="2.60.120.280">
    <property type="entry name" value="Regulatory protein AraC"/>
    <property type="match status" value="1"/>
</dbReference>
<accession>A0A1H9SJR6</accession>
<feature type="domain" description="HTH araC/xylS-type" evidence="4">
    <location>
        <begin position="198"/>
        <end position="296"/>
    </location>
</feature>
<protein>
    <submittedName>
        <fullName evidence="5">AraC-type DNA-binding protein</fullName>
    </submittedName>
</protein>
<dbReference type="SMART" id="SM00342">
    <property type="entry name" value="HTH_ARAC"/>
    <property type="match status" value="1"/>
</dbReference>
<dbReference type="CDD" id="cd06986">
    <property type="entry name" value="cupin_MmsR-like_N"/>
    <property type="match status" value="1"/>
</dbReference>
<dbReference type="PANTHER" id="PTHR43280">
    <property type="entry name" value="ARAC-FAMILY TRANSCRIPTIONAL REGULATOR"/>
    <property type="match status" value="1"/>
</dbReference>
<dbReference type="Pfam" id="PF02311">
    <property type="entry name" value="AraC_binding"/>
    <property type="match status" value="1"/>
</dbReference>
<reference evidence="5 6" key="1">
    <citation type="submission" date="2016-10" db="EMBL/GenBank/DDBJ databases">
        <authorList>
            <person name="de Groot N.N."/>
        </authorList>
    </citation>
    <scope>NUCLEOTIDE SEQUENCE [LARGE SCALE GENOMIC DNA]</scope>
    <source>
        <strain evidence="5 6">DSM 18610</strain>
    </source>
</reference>
<evidence type="ECO:0000256" key="1">
    <source>
        <dbReference type="ARBA" id="ARBA00023015"/>
    </source>
</evidence>
<dbReference type="Gene3D" id="1.10.10.60">
    <property type="entry name" value="Homeodomain-like"/>
    <property type="match status" value="2"/>
</dbReference>